<comment type="caution">
    <text evidence="5">The sequence shown here is derived from an EMBL/GenBank/DDBJ whole genome shotgun (WGS) entry which is preliminary data.</text>
</comment>
<dbReference type="FunFam" id="3.30.590.10:FF:000013">
    <property type="entry name" value="Related to fluG protein"/>
    <property type="match status" value="1"/>
</dbReference>
<dbReference type="GO" id="GO:0006542">
    <property type="term" value="P:glutamine biosynthetic process"/>
    <property type="evidence" value="ECO:0007669"/>
    <property type="project" value="InterPro"/>
</dbReference>
<proteinExistence type="inferred from homology"/>
<sequence>MTSWVGSRSTTTSSQVDAVARAIRTTPIIDNHAHPLLKFDSLGKHPLLSITTEASGEAIHAATTSLPHLRAVRQLATTLQCGFTWELVVAAIEQKRIESFEDWTAQCLSGIETILVDDGLDSGEDAEKYSWFDDYARSKCKRIVRIEKVAADIINRLGKDCDASTQTDNDVFEEVYDEWIKEFDASIIEAIHNPEVVAFKSVICYRTGLDVLAKPDEEAARRAFQEIIANFALLDFERLQEVSLNDLVVHRTATLIQDSTLRHKKPIQFHTGLGDNDITLSKSSPSHLQEFIRAYPKVPIVLLHASYPFTREAGYLASVYENVYADIGEVFPAVSQDGQERVLRQILELCPWSKILWSSDGHWFPETYLLANMQMREVFQTVLCDYVRKGHIGWRAAIDLTRDVLFRNSNKLYRLGLEFSELEEESDIEVGPYLTDAELFQNYLKNQDEPDFVRICWHDFTAQSRMRMVPFRKFMSLLQDGKSTDIGIAKAALGMIQNDRLLPTVTATGEYRLHPDFSSLRKGPVEGHVSMYAEFREKSGARVSLCPRSLLQRAVEFGAEHNLTFLLGFEIEFLLVERLNNGNTSRYGTIPTDGHAWSVSRYFADPRVSKLLRDMVSALDEMGIYTEQLHAESANGQFELILPPYPPVQAVDTLLHTRDVLSALATAAGFKITLHPKPFAHAPGTACHTHMSISSEDGNRPAQYESFYAGILKHLRAITAFTHSNPASFERLADSVWAGGRWVTWGTQNRETALRKVEDSHWELKCMDGLANPYFAMAAVLFAGINGVINKEKLVWRDCEIDPAKLTDNDRMELGITDMLPLSVEEALNVLRKDEELVGYLGADLVERYIQLKEFELGFLGEMSGEERRQWIMERY</sequence>
<dbReference type="EMBL" id="MU839827">
    <property type="protein sequence ID" value="KAK1760602.1"/>
    <property type="molecule type" value="Genomic_DNA"/>
</dbReference>
<dbReference type="InterPro" id="IPR006680">
    <property type="entry name" value="Amidohydro-rel"/>
</dbReference>
<evidence type="ECO:0000256" key="2">
    <source>
        <dbReference type="PROSITE-ProRule" id="PRU01331"/>
    </source>
</evidence>
<accession>A0AAJ0FAZ5</accession>
<dbReference type="Gene3D" id="3.10.20.70">
    <property type="entry name" value="Glutamine synthetase, N-terminal domain"/>
    <property type="match status" value="1"/>
</dbReference>
<feature type="domain" description="GS catalytic" evidence="4">
    <location>
        <begin position="547"/>
        <end position="876"/>
    </location>
</feature>
<dbReference type="PANTHER" id="PTHR43383:SF2">
    <property type="entry name" value="AMIDOHYDROLASE 2 FAMILY PROTEIN"/>
    <property type="match status" value="1"/>
</dbReference>
<keyword evidence="6" id="KW-1185">Reference proteome</keyword>
<dbReference type="InterPro" id="IPR014746">
    <property type="entry name" value="Gln_synth/guanido_kin_cat_dom"/>
</dbReference>
<reference evidence="5" key="1">
    <citation type="submission" date="2023-06" db="EMBL/GenBank/DDBJ databases">
        <title>Genome-scale phylogeny and comparative genomics of the fungal order Sordariales.</title>
        <authorList>
            <consortium name="Lawrence Berkeley National Laboratory"/>
            <person name="Hensen N."/>
            <person name="Bonometti L."/>
            <person name="Westerberg I."/>
            <person name="Brannstrom I.O."/>
            <person name="Guillou S."/>
            <person name="Cros-Aarteil S."/>
            <person name="Calhoun S."/>
            <person name="Haridas S."/>
            <person name="Kuo A."/>
            <person name="Mondo S."/>
            <person name="Pangilinan J."/>
            <person name="Riley R."/>
            <person name="Labutti K."/>
            <person name="Andreopoulos B."/>
            <person name="Lipzen A."/>
            <person name="Chen C."/>
            <person name="Yanf M."/>
            <person name="Daum C."/>
            <person name="Ng V."/>
            <person name="Clum A."/>
            <person name="Steindorff A."/>
            <person name="Ohm R."/>
            <person name="Martin F."/>
            <person name="Silar P."/>
            <person name="Natvig D."/>
            <person name="Lalanne C."/>
            <person name="Gautier V."/>
            <person name="Ament-Velasquez S.L."/>
            <person name="Kruys A."/>
            <person name="Hutchinson M.I."/>
            <person name="Powell A.J."/>
            <person name="Barry K."/>
            <person name="Miller A.N."/>
            <person name="Grigoriev I.V."/>
            <person name="Debuchy R."/>
            <person name="Gladieux P."/>
            <person name="Thoren M.H."/>
            <person name="Johannesson H."/>
        </authorList>
    </citation>
    <scope>NUCLEOTIDE SEQUENCE</scope>
    <source>
        <strain evidence="5">PSN4</strain>
    </source>
</reference>
<dbReference type="Gene3D" id="3.20.20.140">
    <property type="entry name" value="Metal-dependent hydrolases"/>
    <property type="match status" value="1"/>
</dbReference>
<dbReference type="GO" id="GO:0016787">
    <property type="term" value="F:hydrolase activity"/>
    <property type="evidence" value="ECO:0007669"/>
    <property type="project" value="InterPro"/>
</dbReference>
<dbReference type="Pfam" id="PF04909">
    <property type="entry name" value="Amidohydro_2"/>
    <property type="match status" value="1"/>
</dbReference>
<dbReference type="PROSITE" id="PS51987">
    <property type="entry name" value="GS_CATALYTIC"/>
    <property type="match status" value="1"/>
</dbReference>
<dbReference type="AlphaFoldDB" id="A0AAJ0FAZ5"/>
<dbReference type="PROSITE" id="PS00181">
    <property type="entry name" value="GLNA_ATP"/>
    <property type="match status" value="1"/>
</dbReference>
<protein>
    <recommendedName>
        <fullName evidence="1">Glutamine synthetase</fullName>
    </recommendedName>
</protein>
<dbReference type="GO" id="GO:0004356">
    <property type="term" value="F:glutamine synthetase activity"/>
    <property type="evidence" value="ECO:0007669"/>
    <property type="project" value="InterPro"/>
</dbReference>
<dbReference type="InterPro" id="IPR008146">
    <property type="entry name" value="Gln_synth_cat_dom"/>
</dbReference>
<dbReference type="Pfam" id="PF00120">
    <property type="entry name" value="Gln-synt_C"/>
    <property type="match status" value="1"/>
</dbReference>
<dbReference type="SMART" id="SM01230">
    <property type="entry name" value="Gln-synt_C"/>
    <property type="match status" value="1"/>
</dbReference>
<dbReference type="PANTHER" id="PTHR43383">
    <property type="entry name" value="NODULIN 6"/>
    <property type="match status" value="1"/>
</dbReference>
<name>A0AAJ0FAZ5_9PEZI</name>
<evidence type="ECO:0000313" key="6">
    <source>
        <dbReference type="Proteomes" id="UP001239445"/>
    </source>
</evidence>
<dbReference type="Proteomes" id="UP001239445">
    <property type="component" value="Unassembled WGS sequence"/>
</dbReference>
<evidence type="ECO:0000256" key="1">
    <source>
        <dbReference type="ARBA" id="ARBA00021364"/>
    </source>
</evidence>
<dbReference type="Gene3D" id="3.30.590.10">
    <property type="entry name" value="Glutamine synthetase/guanido kinase, catalytic domain"/>
    <property type="match status" value="1"/>
</dbReference>
<evidence type="ECO:0000256" key="3">
    <source>
        <dbReference type="RuleBase" id="RU000384"/>
    </source>
</evidence>
<dbReference type="SUPFAM" id="SSF55931">
    <property type="entry name" value="Glutamine synthetase/guanido kinase"/>
    <property type="match status" value="1"/>
</dbReference>
<evidence type="ECO:0000259" key="4">
    <source>
        <dbReference type="PROSITE" id="PS51987"/>
    </source>
</evidence>
<organism evidence="5 6">
    <name type="scientific">Echria macrotheca</name>
    <dbReference type="NCBI Taxonomy" id="438768"/>
    <lineage>
        <taxon>Eukaryota</taxon>
        <taxon>Fungi</taxon>
        <taxon>Dikarya</taxon>
        <taxon>Ascomycota</taxon>
        <taxon>Pezizomycotina</taxon>
        <taxon>Sordariomycetes</taxon>
        <taxon>Sordariomycetidae</taxon>
        <taxon>Sordariales</taxon>
        <taxon>Schizotheciaceae</taxon>
        <taxon>Echria</taxon>
    </lineage>
</organism>
<dbReference type="InterPro" id="IPR032466">
    <property type="entry name" value="Metal_Hydrolase"/>
</dbReference>
<dbReference type="InterPro" id="IPR027303">
    <property type="entry name" value="Gln_synth_gly_rich_site"/>
</dbReference>
<gene>
    <name evidence="5" type="ORF">QBC47DRAFT_10064</name>
</gene>
<dbReference type="SUPFAM" id="SSF51556">
    <property type="entry name" value="Metallo-dependent hydrolases"/>
    <property type="match status" value="1"/>
</dbReference>
<dbReference type="InterPro" id="IPR036651">
    <property type="entry name" value="Gln_synt_N_sf"/>
</dbReference>
<comment type="similarity">
    <text evidence="2 3">Belongs to the glutamine synthetase family.</text>
</comment>
<evidence type="ECO:0000313" key="5">
    <source>
        <dbReference type="EMBL" id="KAK1760602.1"/>
    </source>
</evidence>